<protein>
    <submittedName>
        <fullName evidence="3">HPP family protein</fullName>
    </submittedName>
</protein>
<accession>A0AA96WLZ9</accession>
<gene>
    <name evidence="3" type="ORF">HJG54_32355</name>
</gene>
<feature type="transmembrane region" description="Helical" evidence="1">
    <location>
        <begin position="28"/>
        <end position="45"/>
    </location>
</feature>
<dbReference type="InterPro" id="IPR058581">
    <property type="entry name" value="TM_HPP"/>
</dbReference>
<keyword evidence="1" id="KW-0812">Transmembrane</keyword>
<evidence type="ECO:0000256" key="1">
    <source>
        <dbReference type="SAM" id="Phobius"/>
    </source>
</evidence>
<evidence type="ECO:0000259" key="2">
    <source>
        <dbReference type="Pfam" id="PF04982"/>
    </source>
</evidence>
<dbReference type="AlphaFoldDB" id="A0AA96WLZ9"/>
<name>A0AA96WLZ9_9CYAN</name>
<dbReference type="PANTHER" id="PTHR33741">
    <property type="entry name" value="TRANSMEMBRANE PROTEIN DDB_G0269096-RELATED"/>
    <property type="match status" value="1"/>
</dbReference>
<feature type="transmembrane region" description="Helical" evidence="1">
    <location>
        <begin position="79"/>
        <end position="97"/>
    </location>
</feature>
<dbReference type="Pfam" id="PF04982">
    <property type="entry name" value="TM_HPP"/>
    <property type="match status" value="1"/>
</dbReference>
<keyword evidence="1" id="KW-0472">Membrane</keyword>
<proteinExistence type="predicted"/>
<feature type="transmembrane region" description="Helical" evidence="1">
    <location>
        <begin position="142"/>
        <end position="167"/>
    </location>
</feature>
<organism evidence="3">
    <name type="scientific">Leptolyngbya sp. NK1-12</name>
    <dbReference type="NCBI Taxonomy" id="2547451"/>
    <lineage>
        <taxon>Bacteria</taxon>
        <taxon>Bacillati</taxon>
        <taxon>Cyanobacteriota</taxon>
        <taxon>Cyanophyceae</taxon>
        <taxon>Leptolyngbyales</taxon>
        <taxon>Leptolyngbyaceae</taxon>
        <taxon>Leptolyngbya group</taxon>
        <taxon>Leptolyngbya</taxon>
    </lineage>
</organism>
<dbReference type="PANTHER" id="PTHR33741:SF5">
    <property type="entry name" value="TRANSMEMBRANE PROTEIN DDB_G0269096-RELATED"/>
    <property type="match status" value="1"/>
</dbReference>
<keyword evidence="1" id="KW-1133">Transmembrane helix</keyword>
<reference evidence="3" key="1">
    <citation type="submission" date="2020-05" db="EMBL/GenBank/DDBJ databases">
        <authorList>
            <person name="Zhu T."/>
            <person name="Keshari N."/>
            <person name="Lu X."/>
        </authorList>
    </citation>
    <scope>NUCLEOTIDE SEQUENCE</scope>
    <source>
        <strain evidence="3">NK1-12</strain>
    </source>
</reference>
<feature type="transmembrane region" description="Helical" evidence="1">
    <location>
        <begin position="103"/>
        <end position="121"/>
    </location>
</feature>
<dbReference type="RefSeq" id="WP_316435920.1">
    <property type="nucleotide sequence ID" value="NZ_CP053587.1"/>
</dbReference>
<feature type="domain" description="HPP transmembrane region" evidence="2">
    <location>
        <begin position="27"/>
        <end position="157"/>
    </location>
</feature>
<evidence type="ECO:0000313" key="3">
    <source>
        <dbReference type="EMBL" id="WNZ27564.1"/>
    </source>
</evidence>
<dbReference type="InterPro" id="IPR007065">
    <property type="entry name" value="HPP"/>
</dbReference>
<dbReference type="EMBL" id="CP053587">
    <property type="protein sequence ID" value="WNZ27564.1"/>
    <property type="molecule type" value="Genomic_DNA"/>
</dbReference>
<sequence>MTHDRSSLKPIKGANRSLRRRLNLKGELMLALAPTLIILVVLALVEVLSRQRLLFASLASSAFLIYLDPQHGTNSIRTLITSQLMAATIGFFTYLIFGGGYVAAGTAMVITIVLMILLDAVHPPAVATSLSFALRAGNESNLVLFSLAVGITAMLVILERIALWILARYHPNH</sequence>